<comment type="caution">
    <text evidence="2">The sequence shown here is derived from an EMBL/GenBank/DDBJ whole genome shotgun (WGS) entry which is preliminary data.</text>
</comment>
<keyword evidence="1" id="KW-0732">Signal</keyword>
<dbReference type="AlphaFoldDB" id="A0A5C8JGH7"/>
<dbReference type="OrthoDB" id="764801at2"/>
<name>A0A5C8JGH7_9BACT</name>
<proteinExistence type="predicted"/>
<organism evidence="2 3">
    <name type="scientific">Pontibacter qinzhouensis</name>
    <dbReference type="NCBI Taxonomy" id="2603253"/>
    <lineage>
        <taxon>Bacteria</taxon>
        <taxon>Pseudomonadati</taxon>
        <taxon>Bacteroidota</taxon>
        <taxon>Cytophagia</taxon>
        <taxon>Cytophagales</taxon>
        <taxon>Hymenobacteraceae</taxon>
        <taxon>Pontibacter</taxon>
    </lineage>
</organism>
<dbReference type="InterPro" id="IPR011250">
    <property type="entry name" value="OMP/PagP_B-barrel"/>
</dbReference>
<keyword evidence="3" id="KW-1185">Reference proteome</keyword>
<dbReference type="Gene3D" id="2.40.160.20">
    <property type="match status" value="1"/>
</dbReference>
<feature type="signal peptide" evidence="1">
    <location>
        <begin position="1"/>
        <end position="21"/>
    </location>
</feature>
<reference evidence="2 3" key="1">
    <citation type="submission" date="2019-08" db="EMBL/GenBank/DDBJ databases">
        <authorList>
            <person name="Shi S."/>
        </authorList>
    </citation>
    <scope>NUCLEOTIDE SEQUENCE [LARGE SCALE GENOMIC DNA]</scope>
    <source>
        <strain evidence="2 3">GY10130</strain>
    </source>
</reference>
<feature type="chain" id="PRO_5022905316" evidence="1">
    <location>
        <begin position="22"/>
        <end position="178"/>
    </location>
</feature>
<dbReference type="SUPFAM" id="SSF56925">
    <property type="entry name" value="OMPA-like"/>
    <property type="match status" value="1"/>
</dbReference>
<evidence type="ECO:0000256" key="1">
    <source>
        <dbReference type="SAM" id="SignalP"/>
    </source>
</evidence>
<gene>
    <name evidence="2" type="ORF">FVR03_17120</name>
</gene>
<dbReference type="Proteomes" id="UP000321926">
    <property type="component" value="Unassembled WGS sequence"/>
</dbReference>
<evidence type="ECO:0000313" key="3">
    <source>
        <dbReference type="Proteomes" id="UP000321926"/>
    </source>
</evidence>
<dbReference type="EMBL" id="VRTY01000073">
    <property type="protein sequence ID" value="TXK36708.1"/>
    <property type="molecule type" value="Genomic_DNA"/>
</dbReference>
<protein>
    <submittedName>
        <fullName evidence="2">Outer membrane beta-barrel protein</fullName>
    </submittedName>
</protein>
<accession>A0A5C8JGH7</accession>
<evidence type="ECO:0000313" key="2">
    <source>
        <dbReference type="EMBL" id="TXK36708.1"/>
    </source>
</evidence>
<sequence length="178" mass="19544">MKLSALLLTLFFPVGIGSAFGQQKALDIGIRFQKSLDMYYENGLTAQYMLTERWAVGAHYVSSRLGSAMGSNAIRQDNMLVSGAYLFRPQRLLRPFVRANLGYFRADYEADIFDRLPNTSALASAEAGLSYPITPPLKVSGSLGYNALTGDGTSGPGTLFPIFYQLSFTWNVFNAATR</sequence>